<dbReference type="PANTHER" id="PTHR43591:SF24">
    <property type="entry name" value="2-METHOXY-6-POLYPRENYL-1,4-BENZOQUINOL METHYLASE, MITOCHONDRIAL"/>
    <property type="match status" value="1"/>
</dbReference>
<gene>
    <name evidence="2" type="ORF">AVDCRST_MAG10-15</name>
</gene>
<dbReference type="Gene3D" id="3.40.50.150">
    <property type="entry name" value="Vaccinia Virus protein VP39"/>
    <property type="match status" value="1"/>
</dbReference>
<sequence>MRKPDSVVDQFTGFLELVPVVDRLMAETAAPRSPEDLLDLVEPLGLGPGSLVVDAGSYDGGWARRLEKRFGSEVLALDVVPAAVGAAAQSGTRAVTGDVQRLPIRAAAADLVWCRDMLSCVPDPLAALREFWRALKSTGAVVLYVAFPTPELEPKERERLFKALDAPEWWAGGRAVVDDAIVDAGFQVVHHEQVSPEHQERALLDGGDIARELAILGRIQRERARFESEMGIIWYERWRAWMAWAPYLLLGKLQTVVWVLRKA</sequence>
<name>A0A6J4H008_9ACTN</name>
<dbReference type="GO" id="GO:0008757">
    <property type="term" value="F:S-adenosylmethionine-dependent methyltransferase activity"/>
    <property type="evidence" value="ECO:0007669"/>
    <property type="project" value="InterPro"/>
</dbReference>
<reference evidence="2" key="1">
    <citation type="submission" date="2020-02" db="EMBL/GenBank/DDBJ databases">
        <authorList>
            <person name="Meier V. D."/>
        </authorList>
    </citation>
    <scope>NUCLEOTIDE SEQUENCE</scope>
    <source>
        <strain evidence="2">AVDCRST_MAG10</strain>
    </source>
</reference>
<dbReference type="PANTHER" id="PTHR43591">
    <property type="entry name" value="METHYLTRANSFERASE"/>
    <property type="match status" value="1"/>
</dbReference>
<evidence type="ECO:0000313" key="2">
    <source>
        <dbReference type="EMBL" id="CAA9209263.1"/>
    </source>
</evidence>
<feature type="domain" description="Methyltransferase type 11" evidence="1">
    <location>
        <begin position="53"/>
        <end position="142"/>
    </location>
</feature>
<dbReference type="SUPFAM" id="SSF53335">
    <property type="entry name" value="S-adenosyl-L-methionine-dependent methyltransferases"/>
    <property type="match status" value="1"/>
</dbReference>
<dbReference type="Pfam" id="PF08241">
    <property type="entry name" value="Methyltransf_11"/>
    <property type="match status" value="1"/>
</dbReference>
<dbReference type="EMBL" id="CADCTB010000002">
    <property type="protein sequence ID" value="CAA9209263.1"/>
    <property type="molecule type" value="Genomic_DNA"/>
</dbReference>
<dbReference type="CDD" id="cd02440">
    <property type="entry name" value="AdoMet_MTases"/>
    <property type="match status" value="1"/>
</dbReference>
<accession>A0A6J4H008</accession>
<dbReference type="InterPro" id="IPR013216">
    <property type="entry name" value="Methyltransf_11"/>
</dbReference>
<dbReference type="AlphaFoldDB" id="A0A6J4H008"/>
<organism evidence="2">
    <name type="scientific">uncultured Acidimicrobiales bacterium</name>
    <dbReference type="NCBI Taxonomy" id="310071"/>
    <lineage>
        <taxon>Bacteria</taxon>
        <taxon>Bacillati</taxon>
        <taxon>Actinomycetota</taxon>
        <taxon>Acidimicrobiia</taxon>
        <taxon>Acidimicrobiales</taxon>
        <taxon>environmental samples</taxon>
    </lineage>
</organism>
<protein>
    <recommendedName>
        <fullName evidence="1">Methyltransferase type 11 domain-containing protein</fullName>
    </recommendedName>
</protein>
<evidence type="ECO:0000259" key="1">
    <source>
        <dbReference type="Pfam" id="PF08241"/>
    </source>
</evidence>
<dbReference type="InterPro" id="IPR029063">
    <property type="entry name" value="SAM-dependent_MTases_sf"/>
</dbReference>
<proteinExistence type="predicted"/>